<reference evidence="1 2" key="1">
    <citation type="journal article" date="2011" name="PLoS Genet.">
        <title>Comparative genomic analysis of human fungal pathogens causing paracoccidioidomycosis.</title>
        <authorList>
            <person name="Desjardins C.A."/>
            <person name="Champion M.D."/>
            <person name="Holder J.W."/>
            <person name="Muszewska A."/>
            <person name="Goldberg J."/>
            <person name="Bailao A.M."/>
            <person name="Brigido M.M."/>
            <person name="Ferreira M.E."/>
            <person name="Garcia A.M."/>
            <person name="Grynberg M."/>
            <person name="Gujja S."/>
            <person name="Heiman D.I."/>
            <person name="Henn M.R."/>
            <person name="Kodira C.D."/>
            <person name="Leon-Narvaez H."/>
            <person name="Longo L.V."/>
            <person name="Ma L.J."/>
            <person name="Malavazi I."/>
            <person name="Matsuo A.L."/>
            <person name="Morais F.V."/>
            <person name="Pereira M."/>
            <person name="Rodriguez-Brito S."/>
            <person name="Sakthikumar S."/>
            <person name="Salem-Izacc S.M."/>
            <person name="Sykes S.M."/>
            <person name="Teixeira M.M."/>
            <person name="Vallejo M.C."/>
            <person name="Walter M.E."/>
            <person name="Yandava C."/>
            <person name="Young S."/>
            <person name="Zeng Q."/>
            <person name="Zucker J."/>
            <person name="Felipe M.S."/>
            <person name="Goldman G.H."/>
            <person name="Haas B.J."/>
            <person name="McEwen J.G."/>
            <person name="Nino-Vega G."/>
            <person name="Puccia R."/>
            <person name="San-Blas G."/>
            <person name="Soares C.M."/>
            <person name="Birren B.W."/>
            <person name="Cuomo C.A."/>
        </authorList>
    </citation>
    <scope>NUCLEOTIDE SEQUENCE [LARGE SCALE GENOMIC DNA]</scope>
    <source>
        <strain evidence="2">ATCC MYA-826 / Pb01</strain>
    </source>
</reference>
<dbReference type="Proteomes" id="UP000002059">
    <property type="component" value="Partially assembled WGS sequence"/>
</dbReference>
<organism evidence="1 2">
    <name type="scientific">Paracoccidioides lutzii (strain ATCC MYA-826 / Pb01)</name>
    <name type="common">Paracoccidioides brasiliensis</name>
    <dbReference type="NCBI Taxonomy" id="502779"/>
    <lineage>
        <taxon>Eukaryota</taxon>
        <taxon>Fungi</taxon>
        <taxon>Dikarya</taxon>
        <taxon>Ascomycota</taxon>
        <taxon>Pezizomycotina</taxon>
        <taxon>Eurotiomycetes</taxon>
        <taxon>Eurotiomycetidae</taxon>
        <taxon>Onygenales</taxon>
        <taxon>Ajellomycetaceae</taxon>
        <taxon>Paracoccidioides</taxon>
    </lineage>
</organism>
<accession>C1H770</accession>
<dbReference type="AlphaFoldDB" id="C1H770"/>
<evidence type="ECO:0000313" key="1">
    <source>
        <dbReference type="EMBL" id="EEH35564.2"/>
    </source>
</evidence>
<name>C1H770_PARBA</name>
<dbReference type="EMBL" id="KN294010">
    <property type="protein sequence ID" value="EEH35564.2"/>
    <property type="molecule type" value="Genomic_DNA"/>
</dbReference>
<protein>
    <submittedName>
        <fullName evidence="1">Uncharacterized protein</fullName>
    </submittedName>
</protein>
<dbReference type="KEGG" id="pbl:PAAG_06611"/>
<gene>
    <name evidence="1" type="ORF">PAAG_06611</name>
</gene>
<evidence type="ECO:0000313" key="2">
    <source>
        <dbReference type="Proteomes" id="UP000002059"/>
    </source>
</evidence>
<dbReference type="OrthoDB" id="4178619at2759"/>
<dbReference type="RefSeq" id="XP_015700166.1">
    <property type="nucleotide sequence ID" value="XM_015845940.1"/>
</dbReference>
<sequence length="99" mass="11067">MHNTITKLLTGYRLAVVEEAPAFTGANSCNMRSHFTRYSKRKIRTILPIVKLCKRLNFSDYTKQPSNTMSPDTVNVSAPTPPNTGPIFYRNSGGQCIVM</sequence>
<keyword evidence="2" id="KW-1185">Reference proteome</keyword>
<proteinExistence type="predicted"/>
<dbReference type="VEuPathDB" id="FungiDB:PAAG_06611"/>
<dbReference type="HOGENOM" id="CLU_2321049_0_0_1"/>
<dbReference type="GeneID" id="9094780"/>